<accession>A0A125QSQ8</accession>
<sequence>MIEKKVRPLDGSDPFFIVASQMLQKFFRLRLNRKQHIAPAPLDHYRLDGMVEEYRLNIVQQSLRIAGPF</sequence>
<organism evidence="1 2">
    <name type="scientific">Peribacillus simplex</name>
    <dbReference type="NCBI Taxonomy" id="1478"/>
    <lineage>
        <taxon>Bacteria</taxon>
        <taxon>Bacillati</taxon>
        <taxon>Bacillota</taxon>
        <taxon>Bacilli</taxon>
        <taxon>Bacillales</taxon>
        <taxon>Bacillaceae</taxon>
        <taxon>Peribacillus</taxon>
    </lineage>
</organism>
<gene>
    <name evidence="1" type="ORF">AS888_12810</name>
</gene>
<comment type="caution">
    <text evidence="1">The sequence shown here is derived from an EMBL/GenBank/DDBJ whole genome shotgun (WGS) entry which is preliminary data.</text>
</comment>
<reference evidence="1 2" key="1">
    <citation type="submission" date="2015-11" db="EMBL/GenBank/DDBJ databases">
        <title>Genome Sequence of Bacillus simplex strain VanAntwerpen2.</title>
        <authorList>
            <person name="Couger M.B."/>
        </authorList>
    </citation>
    <scope>NUCLEOTIDE SEQUENCE [LARGE SCALE GENOMIC DNA]</scope>
    <source>
        <strain evidence="1 2">VanAntwerpen02</strain>
    </source>
</reference>
<evidence type="ECO:0000313" key="2">
    <source>
        <dbReference type="Proteomes" id="UP000064189"/>
    </source>
</evidence>
<keyword evidence="2" id="KW-1185">Reference proteome</keyword>
<dbReference type="Proteomes" id="UP000064189">
    <property type="component" value="Unassembled WGS sequence"/>
</dbReference>
<dbReference type="AlphaFoldDB" id="A0A125QSQ8"/>
<dbReference type="EMBL" id="LNNH01000004">
    <property type="protein sequence ID" value="KWW22411.1"/>
    <property type="molecule type" value="Genomic_DNA"/>
</dbReference>
<proteinExistence type="predicted"/>
<evidence type="ECO:0000313" key="1">
    <source>
        <dbReference type="EMBL" id="KWW22411.1"/>
    </source>
</evidence>
<protein>
    <submittedName>
        <fullName evidence="1">Uncharacterized protein</fullName>
    </submittedName>
</protein>
<name>A0A125QSQ8_9BACI</name>